<name>A0A9W4SA02_9GLOM</name>
<sequence length="65" mass="7448">MRYTPTGQTALDNVKYYPQKPNGERIRVSSQNKVHPGYKRPDGTYSDARVLTIHELLILFSLPTD</sequence>
<proteinExistence type="predicted"/>
<organism evidence="1 2">
    <name type="scientific">Funneliformis geosporum</name>
    <dbReference type="NCBI Taxonomy" id="1117311"/>
    <lineage>
        <taxon>Eukaryota</taxon>
        <taxon>Fungi</taxon>
        <taxon>Fungi incertae sedis</taxon>
        <taxon>Mucoromycota</taxon>
        <taxon>Glomeromycotina</taxon>
        <taxon>Glomeromycetes</taxon>
        <taxon>Glomerales</taxon>
        <taxon>Glomeraceae</taxon>
        <taxon>Funneliformis</taxon>
    </lineage>
</organism>
<evidence type="ECO:0000313" key="1">
    <source>
        <dbReference type="EMBL" id="CAI2162247.1"/>
    </source>
</evidence>
<gene>
    <name evidence="1" type="ORF">FWILDA_LOCUS458</name>
</gene>
<dbReference type="Proteomes" id="UP001153678">
    <property type="component" value="Unassembled WGS sequence"/>
</dbReference>
<evidence type="ECO:0000313" key="2">
    <source>
        <dbReference type="Proteomes" id="UP001153678"/>
    </source>
</evidence>
<dbReference type="EMBL" id="CAMKVN010000030">
    <property type="protein sequence ID" value="CAI2162247.1"/>
    <property type="molecule type" value="Genomic_DNA"/>
</dbReference>
<keyword evidence="2" id="KW-1185">Reference proteome</keyword>
<accession>A0A9W4SA02</accession>
<comment type="caution">
    <text evidence="1">The sequence shown here is derived from an EMBL/GenBank/DDBJ whole genome shotgun (WGS) entry which is preliminary data.</text>
</comment>
<dbReference type="AlphaFoldDB" id="A0A9W4SA02"/>
<protein>
    <submittedName>
        <fullName evidence="1">13532_t:CDS:1</fullName>
    </submittedName>
</protein>
<reference evidence="1" key="1">
    <citation type="submission" date="2022-08" db="EMBL/GenBank/DDBJ databases">
        <authorList>
            <person name="Kallberg Y."/>
            <person name="Tangrot J."/>
            <person name="Rosling A."/>
        </authorList>
    </citation>
    <scope>NUCLEOTIDE SEQUENCE</scope>
    <source>
        <strain evidence="1">Wild A</strain>
    </source>
</reference>